<comment type="subunit">
    <text evidence="2">Homodimer.</text>
</comment>
<evidence type="ECO:0000256" key="1">
    <source>
        <dbReference type="ARBA" id="ARBA00006484"/>
    </source>
</evidence>
<dbReference type="SMR" id="A0A7M7QPV6"/>
<dbReference type="GO" id="GO:0070402">
    <property type="term" value="F:NADPH binding"/>
    <property type="evidence" value="ECO:0007669"/>
    <property type="project" value="TreeGrafter"/>
</dbReference>
<dbReference type="Gene3D" id="3.40.50.720">
    <property type="entry name" value="NAD(P)-binding Rossmann-like Domain"/>
    <property type="match status" value="1"/>
</dbReference>
<dbReference type="PANTHER" id="PTHR15104">
    <property type="entry name" value="DIHYDROPTERIDINE REDUCTASE"/>
    <property type="match status" value="1"/>
</dbReference>
<evidence type="ECO:0000256" key="2">
    <source>
        <dbReference type="ARBA" id="ARBA00011738"/>
    </source>
</evidence>
<dbReference type="RefSeq" id="XP_031788992.1">
    <property type="nucleotide sequence ID" value="XM_031933132.2"/>
</dbReference>
<sequence length="58" mass="6890">MNRKWMPKADTTTWTPLEFISELFWKWSQKQERPINGSLLQLVTKDNKTEVIPAKLTN</sequence>
<dbReference type="PANTHER" id="PTHR15104:SF0">
    <property type="entry name" value="DIHYDROPTERIDINE REDUCTASE"/>
    <property type="match status" value="1"/>
</dbReference>
<evidence type="ECO:0000256" key="4">
    <source>
        <dbReference type="ARBA" id="ARBA00023002"/>
    </source>
</evidence>
<protein>
    <submittedName>
        <fullName evidence="5">Uncharacterized protein</fullName>
    </submittedName>
</protein>
<evidence type="ECO:0000313" key="5">
    <source>
        <dbReference type="EnsemblMetazoa" id="XP_031788992"/>
    </source>
</evidence>
<proteinExistence type="inferred from homology"/>
<name>A0A7M7QPV6_NASVI</name>
<reference evidence="5" key="1">
    <citation type="submission" date="2021-01" db="UniProtKB">
        <authorList>
            <consortium name="EnsemblMetazoa"/>
        </authorList>
    </citation>
    <scope>IDENTIFICATION</scope>
</reference>
<dbReference type="EnsemblMetazoa" id="XM_031933132">
    <property type="protein sequence ID" value="XP_031788992"/>
    <property type="gene ID" value="LOC116417939"/>
</dbReference>
<dbReference type="GO" id="GO:0006729">
    <property type="term" value="P:tetrahydrobiopterin biosynthetic process"/>
    <property type="evidence" value="ECO:0007669"/>
    <property type="project" value="TreeGrafter"/>
</dbReference>
<keyword evidence="3" id="KW-0521">NADP</keyword>
<dbReference type="GeneID" id="116417939"/>
<dbReference type="InParanoid" id="A0A7M7QPV6"/>
<keyword evidence="4" id="KW-0560">Oxidoreductase</keyword>
<dbReference type="GO" id="GO:0006559">
    <property type="term" value="P:L-phenylalanine catabolic process"/>
    <property type="evidence" value="ECO:0007669"/>
    <property type="project" value="TreeGrafter"/>
</dbReference>
<dbReference type="GO" id="GO:0005737">
    <property type="term" value="C:cytoplasm"/>
    <property type="evidence" value="ECO:0007669"/>
    <property type="project" value="TreeGrafter"/>
</dbReference>
<accession>A0A7M7QPV6</accession>
<organism evidence="5 6">
    <name type="scientific">Nasonia vitripennis</name>
    <name type="common">Parasitic wasp</name>
    <dbReference type="NCBI Taxonomy" id="7425"/>
    <lineage>
        <taxon>Eukaryota</taxon>
        <taxon>Metazoa</taxon>
        <taxon>Ecdysozoa</taxon>
        <taxon>Arthropoda</taxon>
        <taxon>Hexapoda</taxon>
        <taxon>Insecta</taxon>
        <taxon>Pterygota</taxon>
        <taxon>Neoptera</taxon>
        <taxon>Endopterygota</taxon>
        <taxon>Hymenoptera</taxon>
        <taxon>Apocrita</taxon>
        <taxon>Proctotrupomorpha</taxon>
        <taxon>Chalcidoidea</taxon>
        <taxon>Pteromalidae</taxon>
        <taxon>Pteromalinae</taxon>
        <taxon>Nasonia</taxon>
    </lineage>
</organism>
<dbReference type="KEGG" id="nvi:116417939"/>
<evidence type="ECO:0000256" key="3">
    <source>
        <dbReference type="ARBA" id="ARBA00022857"/>
    </source>
</evidence>
<dbReference type="GO" id="GO:0004155">
    <property type="term" value="F:6,7-dihydropteridine reductase activity"/>
    <property type="evidence" value="ECO:0007669"/>
    <property type="project" value="TreeGrafter"/>
</dbReference>
<comment type="similarity">
    <text evidence="1">Belongs to the short-chain dehydrogenases/reductases (SDR) family.</text>
</comment>
<evidence type="ECO:0000313" key="6">
    <source>
        <dbReference type="Proteomes" id="UP000002358"/>
    </source>
</evidence>
<dbReference type="Proteomes" id="UP000002358">
    <property type="component" value="Unassembled WGS sequence"/>
</dbReference>
<dbReference type="AlphaFoldDB" id="A0A7M7QPV6"/>
<dbReference type="GO" id="GO:0070404">
    <property type="term" value="F:NADH binding"/>
    <property type="evidence" value="ECO:0007669"/>
    <property type="project" value="TreeGrafter"/>
</dbReference>
<keyword evidence="6" id="KW-1185">Reference proteome</keyword>